<dbReference type="CDD" id="cd17061">
    <property type="entry name" value="Ubl_IQUB"/>
    <property type="match status" value="1"/>
</dbReference>
<feature type="domain" description="Ubiquitin-like" evidence="2">
    <location>
        <begin position="132"/>
        <end position="210"/>
    </location>
</feature>
<dbReference type="GO" id="GO:0060271">
    <property type="term" value="P:cilium assembly"/>
    <property type="evidence" value="ECO:0007669"/>
    <property type="project" value="TreeGrafter"/>
</dbReference>
<dbReference type="GO" id="GO:0030317">
    <property type="term" value="P:flagellated sperm motility"/>
    <property type="evidence" value="ECO:0007669"/>
    <property type="project" value="TreeGrafter"/>
</dbReference>
<dbReference type="Gene3D" id="3.10.20.90">
    <property type="entry name" value="Phosphatidylinositol 3-kinase Catalytic Subunit, Chain A, domain 1"/>
    <property type="match status" value="1"/>
</dbReference>
<dbReference type="PANTHER" id="PTHR21074:SF0">
    <property type="entry name" value="IQ AND UBIQUITIN-LIKE DOMAIN-CONTAINING PROTEIN"/>
    <property type="match status" value="1"/>
</dbReference>
<dbReference type="SUPFAM" id="SSF54236">
    <property type="entry name" value="Ubiquitin-like"/>
    <property type="match status" value="1"/>
</dbReference>
<dbReference type="PROSITE" id="PS50053">
    <property type="entry name" value="UBIQUITIN_2"/>
    <property type="match status" value="1"/>
</dbReference>
<evidence type="ECO:0000259" key="2">
    <source>
        <dbReference type="PROSITE" id="PS50053"/>
    </source>
</evidence>
<protein>
    <submittedName>
        <fullName evidence="3">IQ motif and ubiquitin domain containing</fullName>
    </submittedName>
</protein>
<accession>A0A452TGD0</accession>
<dbReference type="PANTHER" id="PTHR21074">
    <property type="entry name" value="IQ AND UBIQUITIN-LIKE DOMAIN-CONTAINING PROTEIN"/>
    <property type="match status" value="1"/>
</dbReference>
<dbReference type="InterPro" id="IPR029071">
    <property type="entry name" value="Ubiquitin-like_domsf"/>
</dbReference>
<feature type="compositionally biased region" description="Acidic residues" evidence="1">
    <location>
        <begin position="35"/>
        <end position="53"/>
    </location>
</feature>
<name>A0A452TGD0_URSMA</name>
<dbReference type="InterPro" id="IPR000626">
    <property type="entry name" value="Ubiquitin-like_dom"/>
</dbReference>
<dbReference type="InterPro" id="IPR037695">
    <property type="entry name" value="IQUB"/>
</dbReference>
<sequence>MSDQEEEFDTQNVVKASEENEDAFEIISIPVPSEEFSEPDQTEDNESEVEPSSEDYTTHVKESYQSLPNVEPEDEEHLMEEALLPKQASYSPRNSTEHDLTKYENAVQPAERYSNAGSLAFLDKIKAIKESLKASVKDPLATVKVVLFPVGQEIIMPFKIDTIVKYLKDHFSYLLKIPSNILQIRYSGMILKNNETLLQHGVKPQDIIQVEIFSTDPDLFPIKRIHGLNDASQIITVRVQTGITEYQEVAVEIIKSDFHKPFLGGFRHKITGIEYHNAGTQTMPKKIPEKDNVFCRDTQVIFLFFSVAREYYAKRNKSVIVLQTYYRQWHAKVVVENLKKQKMLRLKWEAEEELRKIREKEEWIKLDYYRRHNPQTKEDFELLYNALERKFEIAFA</sequence>
<proteinExistence type="predicted"/>
<evidence type="ECO:0000256" key="1">
    <source>
        <dbReference type="SAM" id="MobiDB-lite"/>
    </source>
</evidence>
<dbReference type="Ensembl" id="ENSUMAT00000008590.1">
    <property type="protein sequence ID" value="ENSUMAP00000007156.1"/>
    <property type="gene ID" value="ENSUMAG00000005549.1"/>
</dbReference>
<feature type="region of interest" description="Disordered" evidence="1">
    <location>
        <begin position="1"/>
        <end position="78"/>
    </location>
</feature>
<dbReference type="GeneTree" id="ENSGT00390000014326"/>
<organism evidence="3">
    <name type="scientific">Ursus maritimus</name>
    <name type="common">Polar bear</name>
    <name type="synonym">Thalarctos maritimus</name>
    <dbReference type="NCBI Taxonomy" id="29073"/>
    <lineage>
        <taxon>Eukaryota</taxon>
        <taxon>Metazoa</taxon>
        <taxon>Chordata</taxon>
        <taxon>Craniata</taxon>
        <taxon>Vertebrata</taxon>
        <taxon>Euteleostomi</taxon>
        <taxon>Mammalia</taxon>
        <taxon>Eutheria</taxon>
        <taxon>Laurasiatheria</taxon>
        <taxon>Carnivora</taxon>
        <taxon>Caniformia</taxon>
        <taxon>Ursidae</taxon>
        <taxon>Ursus</taxon>
    </lineage>
</organism>
<evidence type="ECO:0000313" key="3">
    <source>
        <dbReference type="Ensembl" id="ENSUMAP00000007156"/>
    </source>
</evidence>
<dbReference type="GO" id="GO:0001669">
    <property type="term" value="C:acrosomal vesicle"/>
    <property type="evidence" value="ECO:0007669"/>
    <property type="project" value="TreeGrafter"/>
</dbReference>
<dbReference type="AlphaFoldDB" id="A0A452TGD0"/>
<dbReference type="GO" id="GO:0031514">
    <property type="term" value="C:motile cilium"/>
    <property type="evidence" value="ECO:0007669"/>
    <property type="project" value="TreeGrafter"/>
</dbReference>
<reference evidence="3" key="1">
    <citation type="submission" date="2019-03" db="UniProtKB">
        <authorList>
            <consortium name="Ensembl"/>
        </authorList>
    </citation>
    <scope>IDENTIFICATION</scope>
</reference>
<gene>
    <name evidence="3" type="primary">IQUB</name>
</gene>
<dbReference type="Pfam" id="PF00240">
    <property type="entry name" value="ubiquitin"/>
    <property type="match status" value="1"/>
</dbReference>